<proteinExistence type="predicted"/>
<name>A0A369C2T9_9GAMM</name>
<dbReference type="AlphaFoldDB" id="A0A369C2T9"/>
<dbReference type="EMBL" id="QPJY01000007">
    <property type="protein sequence ID" value="RCX28290.1"/>
    <property type="molecule type" value="Genomic_DNA"/>
</dbReference>
<organism evidence="1 2">
    <name type="scientific">Thioalbus denitrificans</name>
    <dbReference type="NCBI Taxonomy" id="547122"/>
    <lineage>
        <taxon>Bacteria</taxon>
        <taxon>Pseudomonadati</taxon>
        <taxon>Pseudomonadota</taxon>
        <taxon>Gammaproteobacteria</taxon>
        <taxon>Chromatiales</taxon>
        <taxon>Ectothiorhodospiraceae</taxon>
        <taxon>Thioalbus</taxon>
    </lineage>
</organism>
<dbReference type="OrthoDB" id="1443063at2"/>
<reference evidence="1 2" key="1">
    <citation type="submission" date="2018-07" db="EMBL/GenBank/DDBJ databases">
        <title>Genomic Encyclopedia of Type Strains, Phase IV (KMG-IV): sequencing the most valuable type-strain genomes for metagenomic binning, comparative biology and taxonomic classification.</title>
        <authorList>
            <person name="Goeker M."/>
        </authorList>
    </citation>
    <scope>NUCLEOTIDE SEQUENCE [LARGE SCALE GENOMIC DNA]</scope>
    <source>
        <strain evidence="1 2">DSM 26407</strain>
    </source>
</reference>
<gene>
    <name evidence="1" type="ORF">DFQ59_10733</name>
</gene>
<dbReference type="Proteomes" id="UP000252707">
    <property type="component" value="Unassembled WGS sequence"/>
</dbReference>
<evidence type="ECO:0008006" key="3">
    <source>
        <dbReference type="Google" id="ProtNLM"/>
    </source>
</evidence>
<evidence type="ECO:0000313" key="2">
    <source>
        <dbReference type="Proteomes" id="UP000252707"/>
    </source>
</evidence>
<protein>
    <recommendedName>
        <fullName evidence="3">Polyketide cyclase/dehydrase/lipid transport protein</fullName>
    </recommendedName>
</protein>
<accession>A0A369C2T9</accession>
<keyword evidence="2" id="KW-1185">Reference proteome</keyword>
<evidence type="ECO:0000313" key="1">
    <source>
        <dbReference type="EMBL" id="RCX28290.1"/>
    </source>
</evidence>
<comment type="caution">
    <text evidence="1">The sequence shown here is derived from an EMBL/GenBank/DDBJ whole genome shotgun (WGS) entry which is preliminary data.</text>
</comment>
<sequence length="126" mass="13571">MEFYADVPVTASAEAIQARVVIPALPRLCASVDTVIEHAGERGRIYCLWGEFTVERQLIRQGVRFALPGCPNALAWTITGEEGGVRVHCTINRPRHEPDFIESIEAFVADWAAGLGAALAPDGAVA</sequence>
<dbReference type="RefSeq" id="WP_114280235.1">
    <property type="nucleotide sequence ID" value="NZ_QPJY01000007.1"/>
</dbReference>